<sequence>MTNVRVSLFPLLFLVLTTAACGEKGPSGSSSSTNAAGVSPRRALFNKAVAAFPQQDIAACTTPVGKPLRLVLRGKGGTGTPESCGSTGFGEEEAWFSYRDGAGDWQEKKVEETTKLVLFQMKSEQLPKVAGTVLVPGIIEGRAVVFDDQGAPTCQVAIRAEGPSRAWTSNSEGNKDAKRGLCVELSLEVTKRLASPGAATAAAPEASASAGAGSAAPASSAAPSAK</sequence>
<dbReference type="Proteomes" id="UP001151081">
    <property type="component" value="Unassembled WGS sequence"/>
</dbReference>
<feature type="chain" id="PRO_5040751479" description="Lipoprotein" evidence="2">
    <location>
        <begin position="23"/>
        <end position="226"/>
    </location>
</feature>
<name>A0A9X3XIY0_9BACT</name>
<evidence type="ECO:0000256" key="2">
    <source>
        <dbReference type="SAM" id="SignalP"/>
    </source>
</evidence>
<evidence type="ECO:0000313" key="3">
    <source>
        <dbReference type="EMBL" id="MDC3988936.1"/>
    </source>
</evidence>
<keyword evidence="2" id="KW-0732">Signal</keyword>
<gene>
    <name evidence="3" type="ORF">KEG57_51190</name>
</gene>
<feature type="signal peptide" evidence="2">
    <location>
        <begin position="1"/>
        <end position="22"/>
    </location>
</feature>
<dbReference type="RefSeq" id="WP_272428195.1">
    <property type="nucleotide sequence ID" value="NZ_JAGTJJ010000089.1"/>
</dbReference>
<evidence type="ECO:0000313" key="4">
    <source>
        <dbReference type="Proteomes" id="UP001151081"/>
    </source>
</evidence>
<evidence type="ECO:0000256" key="1">
    <source>
        <dbReference type="SAM" id="MobiDB-lite"/>
    </source>
</evidence>
<feature type="region of interest" description="Disordered" evidence="1">
    <location>
        <begin position="194"/>
        <end position="226"/>
    </location>
</feature>
<organism evidence="3 4">
    <name type="scientific">Polyangium jinanense</name>
    <dbReference type="NCBI Taxonomy" id="2829994"/>
    <lineage>
        <taxon>Bacteria</taxon>
        <taxon>Pseudomonadati</taxon>
        <taxon>Myxococcota</taxon>
        <taxon>Polyangia</taxon>
        <taxon>Polyangiales</taxon>
        <taxon>Polyangiaceae</taxon>
        <taxon>Polyangium</taxon>
    </lineage>
</organism>
<evidence type="ECO:0008006" key="5">
    <source>
        <dbReference type="Google" id="ProtNLM"/>
    </source>
</evidence>
<reference evidence="3 4" key="1">
    <citation type="submission" date="2021-04" db="EMBL/GenBank/DDBJ databases">
        <title>Genome analysis of Polyangium sp.</title>
        <authorList>
            <person name="Li Y."/>
            <person name="Wang J."/>
        </authorList>
    </citation>
    <scope>NUCLEOTIDE SEQUENCE [LARGE SCALE GENOMIC DNA]</scope>
    <source>
        <strain evidence="3 4">SDU14</strain>
    </source>
</reference>
<keyword evidence="4" id="KW-1185">Reference proteome</keyword>
<dbReference type="PROSITE" id="PS51257">
    <property type="entry name" value="PROKAR_LIPOPROTEIN"/>
    <property type="match status" value="1"/>
</dbReference>
<proteinExistence type="predicted"/>
<dbReference type="EMBL" id="JAGTJJ010000089">
    <property type="protein sequence ID" value="MDC3988936.1"/>
    <property type="molecule type" value="Genomic_DNA"/>
</dbReference>
<dbReference type="AlphaFoldDB" id="A0A9X3XIY0"/>
<comment type="caution">
    <text evidence="3">The sequence shown here is derived from an EMBL/GenBank/DDBJ whole genome shotgun (WGS) entry which is preliminary data.</text>
</comment>
<protein>
    <recommendedName>
        <fullName evidence="5">Lipoprotein</fullName>
    </recommendedName>
</protein>
<accession>A0A9X3XIY0</accession>